<evidence type="ECO:0000313" key="2">
    <source>
        <dbReference type="EMBL" id="KUJ17498.1"/>
    </source>
</evidence>
<dbReference type="InParanoid" id="A0A194XBG2"/>
<dbReference type="KEGG" id="psco:LY89DRAFT_54620"/>
<gene>
    <name evidence="2" type="ORF">LY89DRAFT_54620</name>
</gene>
<name>A0A194XBG2_MOLSC</name>
<protein>
    <recommendedName>
        <fullName evidence="4">Secreted protein</fullName>
    </recommendedName>
</protein>
<dbReference type="GeneID" id="28817972"/>
<proteinExistence type="predicted"/>
<evidence type="ECO:0000256" key="1">
    <source>
        <dbReference type="SAM" id="SignalP"/>
    </source>
</evidence>
<evidence type="ECO:0000313" key="3">
    <source>
        <dbReference type="Proteomes" id="UP000070700"/>
    </source>
</evidence>
<accession>A0A194XBG2</accession>
<feature type="signal peptide" evidence="1">
    <location>
        <begin position="1"/>
        <end position="32"/>
    </location>
</feature>
<keyword evidence="3" id="KW-1185">Reference proteome</keyword>
<feature type="chain" id="PRO_5008268100" description="Secreted protein" evidence="1">
    <location>
        <begin position="33"/>
        <end position="169"/>
    </location>
</feature>
<dbReference type="AlphaFoldDB" id="A0A194XBG2"/>
<keyword evidence="1" id="KW-0732">Signal</keyword>
<sequence>MAVSRWTGGCVFSTLLCSKLVFLASSIFGSSALDSSGFVASLTIGSEAGATVSVTASMCPSAAIVTFNETGFSSPFEFGISSVASSVLLSSAFASGVMSFVGTDVSSLLSCFVTRVSTLLLSSTLGRAGTSLFSPSAWGKSSAFTSSTTVCATPFTCPSAPTVIFKVMG</sequence>
<evidence type="ECO:0008006" key="4">
    <source>
        <dbReference type="Google" id="ProtNLM"/>
    </source>
</evidence>
<dbReference type="Proteomes" id="UP000070700">
    <property type="component" value="Unassembled WGS sequence"/>
</dbReference>
<organism evidence="2 3">
    <name type="scientific">Mollisia scopiformis</name>
    <name type="common">Conifer needle endophyte fungus</name>
    <name type="synonym">Phialocephala scopiformis</name>
    <dbReference type="NCBI Taxonomy" id="149040"/>
    <lineage>
        <taxon>Eukaryota</taxon>
        <taxon>Fungi</taxon>
        <taxon>Dikarya</taxon>
        <taxon>Ascomycota</taxon>
        <taxon>Pezizomycotina</taxon>
        <taxon>Leotiomycetes</taxon>
        <taxon>Helotiales</taxon>
        <taxon>Mollisiaceae</taxon>
        <taxon>Mollisia</taxon>
    </lineage>
</organism>
<dbReference type="RefSeq" id="XP_018071853.1">
    <property type="nucleotide sequence ID" value="XM_018208246.1"/>
</dbReference>
<dbReference type="EMBL" id="KQ947414">
    <property type="protein sequence ID" value="KUJ17498.1"/>
    <property type="molecule type" value="Genomic_DNA"/>
</dbReference>
<reference evidence="2 3" key="1">
    <citation type="submission" date="2015-10" db="EMBL/GenBank/DDBJ databases">
        <title>Full genome of DAOMC 229536 Phialocephala scopiformis, a fungal endophyte of spruce producing the potent anti-insectan compound rugulosin.</title>
        <authorList>
            <consortium name="DOE Joint Genome Institute"/>
            <person name="Walker A.K."/>
            <person name="Frasz S.L."/>
            <person name="Seifert K.A."/>
            <person name="Miller J.D."/>
            <person name="Mondo S.J."/>
            <person name="Labutti K."/>
            <person name="Lipzen A."/>
            <person name="Dockter R."/>
            <person name="Kennedy M."/>
            <person name="Grigoriev I.V."/>
            <person name="Spatafora J.W."/>
        </authorList>
    </citation>
    <scope>NUCLEOTIDE SEQUENCE [LARGE SCALE GENOMIC DNA]</scope>
    <source>
        <strain evidence="2 3">CBS 120377</strain>
    </source>
</reference>